<evidence type="ECO:0000256" key="2">
    <source>
        <dbReference type="SAM" id="Coils"/>
    </source>
</evidence>
<comment type="caution">
    <text evidence="6">The sequence shown here is derived from an EMBL/GenBank/DDBJ whole genome shotgun (WGS) entry which is preliminary data.</text>
</comment>
<sequence>RNFEQAIGFHNHVLRIAQELGDKNIEARAYAGLGHAARCIGDYMQAKKWHEKQLDMALALRDKTAEGRACSNLGIVYQLLGDHDAALKLHNAHLNIARSLQDRAGMGRAYGNIGNAYSAMGYYDQAIKYHKQELTISKEVNDRSSEASTHGNLAVAYQALGMFDMAVIHYHSHLNIARELKDTAGEACALLNLGNCHSSRGEFAQAISFYENYLMLSQELQDIEGEAKACHFLGYAHYCLQNYKEAIRYYDQDLALAKDLQDKVSMGRAYCNLGLAHLALGNTETALDCQKYFLSKSSSFYKLSELTIRQEISDAKGECRAHGHLAGVHMALGNYTHAIRCYEEQLEKARELREASAEAQAYGNLGIARMNMGHFEDAIVFFESQLTTLDRINNATAILDKGRAYGNLGDCYDSLNHYEDAVRCHEQYLAIALKSKSIKDQERAYRGLGNSHKLHGNLQQALVCFEKRLVVSHELSQMTCKAQAYGELGHLHSMLGNYEQALSCLEHQISIARELGDRILEAEASSGLGLVYHRMGDNSTALQYHQLDYEIAESTSDPSGQCRALGNIGLCYESLGNLEDAVSYQEQHLSAAVQNNDKSARATALFSLGRLHHTLGHTSQAISYLEQSLQLAEALGRREDEAKIHHRLGVAAWTADDLEKAKSHLEKATALLELVRRDNRRGQDQRLALFDLQTGAYHALQRVLIGLGKADEALLLAERARTRAFVDLLLDRKRTGPQFLSESARATRLDENIPTSIEETIAIINRQKASMLYFSIAAGYLYIWLLVPEKGIVAFHEVALNEIKEDPEVESDEEKDTFVTSLLEQHIQGIRDALGVELQTSNMRGCDGDGDTDIWSQHLEELGDRLNQDSDRTGFLRMVNRTHAFNSSNYSLSSLFSLGSVSGSITTGSTSRAGSTRSRKNVWQGPACLRSLYELLIAPFEEHLPQSTSGSPKELMLVLEGDLFLVPFPVLKALNSSEYLSERYSLIVVPSLSSLRTSQKTKPKSLPSATNDGEGLGCSLVVGNPKIPCAVSEQWGWGDLPYAAQEAEVVSEMLQAAPLTGINASKEVILRTIAQAECIHFATHVSWKLSAVVLSPGEFSDRKHEDDENTEVASTIDLPALSEFLLTAADVLNLRLNARLVVLSSVHSRDHHGWASSDGVVALSRAFLAAGAQCVLLSLWPVPDTAVKIMLRTFYSSLLQGSRVSRALSEAQQTVQHTKHFAHPANWAGFLLIGSDIRLSNKVAMMGAALGELLKTPEKCRDALRVILHLVEKSLQRILRGHRNAMYTTQRSIENKVGPVLGWKEILISVGFRFEPATNNIPAAVFFPQSDPGERLSQCSASLQALLGLSTSSLCALTKLLANPESADDIIAVMRNVVSQTTQRDLEAETVEVRVPVTSWRLPGGHELLASLGFDLMEVGQDEVTLRTSKQASRRNAQFALQALVTLFDTDDAPNSLNVDSSSLESLESSDEEPAAPLPTLPSYPPRRMVPLVLGSKSAFSSYVRSKPRGEPDGRTAAASETRGRESDAAFTPSPVETLQGRKGEKVSPAPSLQMSLTLAHQTRIRAMYTRGGNASPASETGNSGSASIARPESSSSASSVNDWESGQSTVRRQPITKPQTNTRVSEVSAFISSRPKLGHVDSETMAQRASKLTLPLTGSLDALDRLSVRSEVGKARKRDRSTEREVLLTRSEERIADMKLKPFHPKAEPEIFYNASETGTKKSIQDHILANQINRLNRELPITDVYHERRVGIGIAPPLSKLLLANEERTLGNSDDTVNSFERLTVNEAIKDVIPPVPPKRPAVNFLHGAKWLHPHEENGTEMLKRDEADGRSMTDSNYSGYSPNRANLKPVFKTRPEICKVEVHKSAEGLDNCDLQEHSAKEEEGLEKRVRMPKAPTPWNKSKLSSAKSHLNS</sequence>
<feature type="compositionally biased region" description="Pro residues" evidence="3">
    <location>
        <begin position="1476"/>
        <end position="1485"/>
    </location>
</feature>
<dbReference type="Pfam" id="PF13176">
    <property type="entry name" value="TPR_7"/>
    <property type="match status" value="2"/>
</dbReference>
<dbReference type="SUPFAM" id="SSF48452">
    <property type="entry name" value="TPR-like"/>
    <property type="match status" value="5"/>
</dbReference>
<dbReference type="GO" id="GO:0042802">
    <property type="term" value="F:identical protein binding"/>
    <property type="evidence" value="ECO:0007669"/>
    <property type="project" value="InterPro"/>
</dbReference>
<dbReference type="Pfam" id="PF12770">
    <property type="entry name" value="CHAT"/>
    <property type="match status" value="1"/>
</dbReference>
<feature type="region of interest" description="Disordered" evidence="3">
    <location>
        <begin position="1502"/>
        <end position="1555"/>
    </location>
</feature>
<keyword evidence="1" id="KW-0802">TPR repeat</keyword>
<feature type="non-terminal residue" evidence="6">
    <location>
        <position position="1915"/>
    </location>
</feature>
<organism evidence="6 7">
    <name type="scientific">Artemia franciscana</name>
    <name type="common">Brine shrimp</name>
    <name type="synonym">Artemia sanfranciscana</name>
    <dbReference type="NCBI Taxonomy" id="6661"/>
    <lineage>
        <taxon>Eukaryota</taxon>
        <taxon>Metazoa</taxon>
        <taxon>Ecdysozoa</taxon>
        <taxon>Arthropoda</taxon>
        <taxon>Crustacea</taxon>
        <taxon>Branchiopoda</taxon>
        <taxon>Anostraca</taxon>
        <taxon>Artemiidae</taxon>
        <taxon>Artemia</taxon>
    </lineage>
</organism>
<feature type="compositionally biased region" description="Basic and acidic residues" evidence="3">
    <location>
        <begin position="1877"/>
        <end position="1892"/>
    </location>
</feature>
<evidence type="ECO:0000313" key="7">
    <source>
        <dbReference type="Proteomes" id="UP001187531"/>
    </source>
</evidence>
<dbReference type="InterPro" id="IPR024983">
    <property type="entry name" value="CHAT_dom"/>
</dbReference>
<evidence type="ECO:0000259" key="4">
    <source>
        <dbReference type="Pfam" id="PF12770"/>
    </source>
</evidence>
<dbReference type="Gene3D" id="1.25.40.10">
    <property type="entry name" value="Tetratricopeptide repeat domain"/>
    <property type="match status" value="5"/>
</dbReference>
<feature type="repeat" description="TPR" evidence="1">
    <location>
        <begin position="107"/>
        <end position="140"/>
    </location>
</feature>
<name>A0AA88L673_ARTSF</name>
<dbReference type="InterPro" id="IPR058900">
    <property type="entry name" value="TTC28_C"/>
</dbReference>
<gene>
    <name evidence="6" type="ORF">QYM36_008675</name>
</gene>
<dbReference type="InterPro" id="IPR011717">
    <property type="entry name" value="TPR-4"/>
</dbReference>
<feature type="region of interest" description="Disordered" evidence="3">
    <location>
        <begin position="1572"/>
        <end position="1625"/>
    </location>
</feature>
<dbReference type="Proteomes" id="UP001187531">
    <property type="component" value="Unassembled WGS sequence"/>
</dbReference>
<evidence type="ECO:0000256" key="1">
    <source>
        <dbReference type="PROSITE-ProRule" id="PRU00339"/>
    </source>
</evidence>
<dbReference type="Pfam" id="PF26117">
    <property type="entry name" value="TTC28_C"/>
    <property type="match status" value="1"/>
</dbReference>
<dbReference type="InterPro" id="IPR011990">
    <property type="entry name" value="TPR-like_helical_dom_sf"/>
</dbReference>
<evidence type="ECO:0008006" key="8">
    <source>
        <dbReference type="Google" id="ProtNLM"/>
    </source>
</evidence>
<keyword evidence="2" id="KW-0175">Coiled coil</keyword>
<dbReference type="FunFam" id="1.25.40.10:FF:000416">
    <property type="entry name" value="Tetratricopeptide repeat protein 28"/>
    <property type="match status" value="1"/>
</dbReference>
<keyword evidence="7" id="KW-1185">Reference proteome</keyword>
<accession>A0AA88L673</accession>
<feature type="coiled-coil region" evidence="2">
    <location>
        <begin position="332"/>
        <end position="359"/>
    </location>
</feature>
<protein>
    <recommendedName>
        <fullName evidence="8">Tetratricopeptide repeat protein 28</fullName>
    </recommendedName>
</protein>
<feature type="repeat" description="TPR" evidence="1">
    <location>
        <begin position="482"/>
        <end position="515"/>
    </location>
</feature>
<feature type="domain" description="CHAT" evidence="4">
    <location>
        <begin position="927"/>
        <end position="1235"/>
    </location>
</feature>
<dbReference type="Pfam" id="PF07721">
    <property type="entry name" value="TPR_4"/>
    <property type="match status" value="1"/>
</dbReference>
<dbReference type="InterPro" id="IPR019734">
    <property type="entry name" value="TPR_rpt"/>
</dbReference>
<feature type="repeat" description="TPR" evidence="1">
    <location>
        <begin position="602"/>
        <end position="635"/>
    </location>
</feature>
<dbReference type="PANTHER" id="PTHR10098">
    <property type="entry name" value="RAPSYN-RELATED"/>
    <property type="match status" value="1"/>
</dbReference>
<feature type="repeat" description="TPR" evidence="1">
    <location>
        <begin position="187"/>
        <end position="220"/>
    </location>
</feature>
<dbReference type="Pfam" id="PF13424">
    <property type="entry name" value="TPR_12"/>
    <property type="match status" value="5"/>
</dbReference>
<feature type="compositionally biased region" description="Polar residues" evidence="3">
    <location>
        <begin position="1601"/>
        <end position="1625"/>
    </location>
</feature>
<feature type="domain" description="TTC28 C-terminal" evidence="5">
    <location>
        <begin position="1349"/>
        <end position="1452"/>
    </location>
</feature>
<dbReference type="PANTHER" id="PTHR10098:SF108">
    <property type="entry name" value="TETRATRICOPEPTIDE REPEAT PROTEIN 28"/>
    <property type="match status" value="1"/>
</dbReference>
<proteinExistence type="predicted"/>
<feature type="region of interest" description="Disordered" evidence="3">
    <location>
        <begin position="1455"/>
        <end position="1486"/>
    </location>
</feature>
<evidence type="ECO:0000256" key="3">
    <source>
        <dbReference type="SAM" id="MobiDB-lite"/>
    </source>
</evidence>
<dbReference type="EMBL" id="JAVRJZ010000013">
    <property type="protein sequence ID" value="KAK2714191.1"/>
    <property type="molecule type" value="Genomic_DNA"/>
</dbReference>
<dbReference type="FunFam" id="1.25.40.10:FF:001539">
    <property type="entry name" value="AGAP002648-PA"/>
    <property type="match status" value="1"/>
</dbReference>
<dbReference type="PROSITE" id="PS50005">
    <property type="entry name" value="TPR"/>
    <property type="match status" value="4"/>
</dbReference>
<dbReference type="SMART" id="SM00028">
    <property type="entry name" value="TPR"/>
    <property type="match status" value="16"/>
</dbReference>
<feature type="compositionally biased region" description="Polar residues" evidence="3">
    <location>
        <begin position="1901"/>
        <end position="1915"/>
    </location>
</feature>
<evidence type="ECO:0000313" key="6">
    <source>
        <dbReference type="EMBL" id="KAK2714191.1"/>
    </source>
</evidence>
<feature type="compositionally biased region" description="Low complexity" evidence="3">
    <location>
        <begin position="1584"/>
        <end position="1600"/>
    </location>
</feature>
<feature type="region of interest" description="Disordered" evidence="3">
    <location>
        <begin position="1871"/>
        <end position="1915"/>
    </location>
</feature>
<evidence type="ECO:0000259" key="5">
    <source>
        <dbReference type="Pfam" id="PF26117"/>
    </source>
</evidence>
<reference evidence="6" key="1">
    <citation type="submission" date="2023-07" db="EMBL/GenBank/DDBJ databases">
        <title>Chromosome-level genome assembly of Artemia franciscana.</title>
        <authorList>
            <person name="Jo E."/>
        </authorList>
    </citation>
    <scope>NUCLEOTIDE SEQUENCE</scope>
    <source>
        <tissue evidence="6">Whole body</tissue>
    </source>
</reference>